<keyword evidence="1" id="KW-0694">RNA-binding</keyword>
<keyword evidence="3" id="KW-1133">Transmembrane helix</keyword>
<dbReference type="CDD" id="cd20407">
    <property type="entry name" value="Tudor_AKAP1"/>
    <property type="match status" value="1"/>
</dbReference>
<dbReference type="PANTHER" id="PTHR22948">
    <property type="entry name" value="TUDOR DOMAIN CONTAINING PROTEIN"/>
    <property type="match status" value="1"/>
</dbReference>
<keyword evidence="6" id="KW-1185">Reference proteome</keyword>
<dbReference type="InterPro" id="IPR004088">
    <property type="entry name" value="KH_dom_type_1"/>
</dbReference>
<dbReference type="SMR" id="A0A2K5ATV3"/>
<keyword evidence="3" id="KW-0472">Membrane</keyword>
<name>A0A2K5ATV3_CAEEL</name>
<dbReference type="ExpressionAtlas" id="A0A2K5ATV3">
    <property type="expression patterns" value="baseline and differential"/>
</dbReference>
<protein>
    <submittedName>
        <fullName evidence="5">Tudor domain-containing protein</fullName>
    </submittedName>
</protein>
<dbReference type="GO" id="GO:0003723">
    <property type="term" value="F:RNA binding"/>
    <property type="evidence" value="ECO:0007669"/>
    <property type="project" value="UniProtKB-UniRule"/>
</dbReference>
<evidence type="ECO:0000313" key="7">
    <source>
        <dbReference type="WormBase" id="C56G2.1d"/>
    </source>
</evidence>
<feature type="transmembrane region" description="Helical" evidence="3">
    <location>
        <begin position="108"/>
        <end position="128"/>
    </location>
</feature>
<dbReference type="InterPro" id="IPR047368">
    <property type="entry name" value="KH-I_AKAP1"/>
</dbReference>
<dbReference type="InterPro" id="IPR047367">
    <property type="entry name" value="Tudor_AKAP1"/>
</dbReference>
<dbReference type="PROSITE" id="PS50304">
    <property type="entry name" value="TUDOR"/>
    <property type="match status" value="1"/>
</dbReference>
<dbReference type="AGR" id="WB:WBGene00016977"/>
<dbReference type="InterPro" id="IPR036612">
    <property type="entry name" value="KH_dom_type_1_sf"/>
</dbReference>
<feature type="compositionally biased region" description="Basic and acidic residues" evidence="2">
    <location>
        <begin position="298"/>
        <end position="307"/>
    </location>
</feature>
<sequence>MVAAAAADALAAGGDSSSPSDLYNKITGQQSSTTTSLSYAACDVITRHLISMLLEISNWTNDLAKYLAGSEQSSDDGHNERCLLFSSIFFAIDPSLALAQMSSVASKHALLIALGGFSIAALFVWYINKKDKDGRKKKKVGDVISNGLPKTATASDVQTENGNVKKANGHVNGDVQSSIGVSQKQQQKDEDEKTQKKDAVQNEKPSIDKKQPKSQAPTEKKEEKTVEIHTETEETDHVAAGDSGVVSEHKEHDKKTKQKNDEPVSIDKKSEEIEVPKQAGVVNEEPKKQSEETVVEEQFVKKEEPKLKSAPTPLLTMPSKKKIPEEPTPTKMNDATSPLSLDIAAQMSPASFSWSEEMEKSFNEEEFRLNESSDIDRSPASPLRHLQQQHNKNRSSQKRKGGRVNGRDGVHQPQQQHQQQKKEEQGQIKKGQRRLTKEKSVEETPEKSQKRVVLKHHENEAGDAAHAQIIESPHHENASYEKSDSPGLDSQNSEASSQDSGRATGPLASPHEDGLTTEDDFLPMYEFEIPNSLVGLIIGVKGKTIKELSVRTNVRMLIRQHHETDKVKTHQICQVRGKRDEINHCLQMLRRRFPPARFPELNLQPVVPPVLPNSNFDMLSTQPTWLTLPEDIKCEVAVSSIISASHFFIQQPTHPSFASLRHLDMYMGSLYGEQSNLPELPIPCQNGLLCAAPVGNAWFRAVTVQYFDETDEVFVKFVDYGGYSKMARQDLRQIRTDLMSLPFQSTEVMLAHVRPVDGTTNWSDAAMQKFRAMCIGKVINCKMVGQSHDTRIPMVELYMMSKDGKDAQEVRFDQVLMNCGLARTADPSKMSRITVPAALDTESRMKRPSFSSQTSQTAVVC</sequence>
<evidence type="ECO:0000259" key="4">
    <source>
        <dbReference type="PROSITE" id="PS50304"/>
    </source>
</evidence>
<evidence type="ECO:0000256" key="3">
    <source>
        <dbReference type="SAM" id="Phobius"/>
    </source>
</evidence>
<feature type="compositionally biased region" description="Basic and acidic residues" evidence="2">
    <location>
        <begin position="357"/>
        <end position="377"/>
    </location>
</feature>
<dbReference type="SUPFAM" id="SSF63748">
    <property type="entry name" value="Tudor/PWWP/MBT"/>
    <property type="match status" value="1"/>
</dbReference>
<dbReference type="Gene3D" id="3.30.1370.10">
    <property type="entry name" value="K Homology domain, type 1"/>
    <property type="match status" value="1"/>
</dbReference>
<feature type="region of interest" description="Disordered" evidence="2">
    <location>
        <begin position="475"/>
        <end position="517"/>
    </location>
</feature>
<accession>A0A2K5ATV3</accession>
<dbReference type="OrthoDB" id="10069557at2759"/>
<proteinExistence type="evidence at protein level"/>
<dbReference type="PANTHER" id="PTHR22948:SF65">
    <property type="entry name" value="A-KINASE ANCHORING PROTEIN 1"/>
    <property type="match status" value="1"/>
</dbReference>
<keyword evidence="3" id="KW-0812">Transmembrane</keyword>
<dbReference type="Gene3D" id="2.40.50.90">
    <property type="match status" value="1"/>
</dbReference>
<keyword evidence="8" id="KW-1267">Proteomics identification</keyword>
<evidence type="ECO:0007829" key="8">
    <source>
        <dbReference type="PeptideAtlas" id="A0A2K5ATV3"/>
    </source>
</evidence>
<feature type="domain" description="Tudor" evidence="4">
    <location>
        <begin position="683"/>
        <end position="741"/>
    </location>
</feature>
<evidence type="ECO:0000313" key="6">
    <source>
        <dbReference type="Proteomes" id="UP000001940"/>
    </source>
</evidence>
<reference evidence="5 6" key="1">
    <citation type="journal article" date="1998" name="Science">
        <title>Genome sequence of the nematode C. elegans: a platform for investigating biology.</title>
        <authorList>
            <consortium name="The C. elegans sequencing consortium"/>
            <person name="Sulson J.E."/>
            <person name="Waterston R."/>
        </authorList>
    </citation>
    <scope>NUCLEOTIDE SEQUENCE [LARGE SCALE GENOMIC DNA]</scope>
    <source>
        <strain evidence="5 6">Bristol N2</strain>
    </source>
</reference>
<feature type="compositionally biased region" description="Basic and acidic residues" evidence="2">
    <location>
        <begin position="186"/>
        <end position="211"/>
    </location>
</feature>
<dbReference type="InterPro" id="IPR002999">
    <property type="entry name" value="Tudor"/>
</dbReference>
<dbReference type="AlphaFoldDB" id="A0A2K5ATV3"/>
<dbReference type="InterPro" id="IPR035437">
    <property type="entry name" value="SNase_OB-fold_sf"/>
</dbReference>
<dbReference type="GO" id="GO:0005739">
    <property type="term" value="C:mitochondrion"/>
    <property type="evidence" value="ECO:0007669"/>
    <property type="project" value="UniProtKB-ARBA"/>
</dbReference>
<feature type="compositionally biased region" description="Basic and acidic residues" evidence="2">
    <location>
        <begin position="435"/>
        <end position="452"/>
    </location>
</feature>
<evidence type="ECO:0000256" key="1">
    <source>
        <dbReference type="PROSITE-ProRule" id="PRU00117"/>
    </source>
</evidence>
<dbReference type="Pfam" id="PF00013">
    <property type="entry name" value="KH_1"/>
    <property type="match status" value="1"/>
</dbReference>
<dbReference type="SMART" id="SM00333">
    <property type="entry name" value="TUDOR"/>
    <property type="match status" value="1"/>
</dbReference>
<dbReference type="InterPro" id="IPR004087">
    <property type="entry name" value="KH_dom"/>
</dbReference>
<feature type="compositionally biased region" description="Polar residues" evidence="2">
    <location>
        <begin position="488"/>
        <end position="501"/>
    </location>
</feature>
<dbReference type="RefSeq" id="NP_001348743.1">
    <property type="nucleotide sequence ID" value="NM_001361723.3"/>
</dbReference>
<dbReference type="PROSITE" id="PS50084">
    <property type="entry name" value="KH_TYPE_1"/>
    <property type="match status" value="1"/>
</dbReference>
<dbReference type="Proteomes" id="UP000001940">
    <property type="component" value="Chromosome III"/>
</dbReference>
<dbReference type="EMBL" id="BX284603">
    <property type="protein sequence ID" value="SPC47538.1"/>
    <property type="molecule type" value="Genomic_DNA"/>
</dbReference>
<dbReference type="SUPFAM" id="SSF54791">
    <property type="entry name" value="Eukaryotic type KH-domain (KH-domain type I)"/>
    <property type="match status" value="1"/>
</dbReference>
<dbReference type="SMART" id="SM00322">
    <property type="entry name" value="KH"/>
    <property type="match status" value="1"/>
</dbReference>
<gene>
    <name evidence="5 7" type="primary">akap-1</name>
    <name evidence="7" type="ORF">C56G2.1</name>
    <name evidence="5" type="ORF">CELE_C56G2.1</name>
</gene>
<feature type="compositionally biased region" description="Basic and acidic residues" evidence="2">
    <location>
        <begin position="475"/>
        <end position="484"/>
    </location>
</feature>
<organism evidence="5 6">
    <name type="scientific">Caenorhabditis elegans</name>
    <dbReference type="NCBI Taxonomy" id="6239"/>
    <lineage>
        <taxon>Eukaryota</taxon>
        <taxon>Metazoa</taxon>
        <taxon>Ecdysozoa</taxon>
        <taxon>Nematoda</taxon>
        <taxon>Chromadorea</taxon>
        <taxon>Rhabditida</taxon>
        <taxon>Rhabditina</taxon>
        <taxon>Rhabditomorpha</taxon>
        <taxon>Rhabditoidea</taxon>
        <taxon>Rhabditidae</taxon>
        <taxon>Peloderinae</taxon>
        <taxon>Caenorhabditis</taxon>
    </lineage>
</organism>
<feature type="compositionally biased region" description="Basic and acidic residues" evidence="2">
    <location>
        <begin position="247"/>
        <end position="275"/>
    </location>
</feature>
<dbReference type="CTD" id="175898"/>
<dbReference type="WormBase" id="C56G2.1d">
    <property type="protein sequence ID" value="CE52511"/>
    <property type="gene ID" value="WBGene00016977"/>
    <property type="gene designation" value="akap-1"/>
</dbReference>
<evidence type="ECO:0000313" key="5">
    <source>
        <dbReference type="EMBL" id="SPC47538.1"/>
    </source>
</evidence>
<dbReference type="GeneID" id="175898"/>
<dbReference type="Gene3D" id="2.30.30.140">
    <property type="match status" value="1"/>
</dbReference>
<feature type="compositionally biased region" description="Basic residues" evidence="2">
    <location>
        <begin position="391"/>
        <end position="402"/>
    </location>
</feature>
<dbReference type="Pfam" id="PF00567">
    <property type="entry name" value="TUDOR"/>
    <property type="match status" value="1"/>
</dbReference>
<evidence type="ECO:0000256" key="2">
    <source>
        <dbReference type="SAM" id="MobiDB-lite"/>
    </source>
</evidence>
<dbReference type="InterPro" id="IPR050621">
    <property type="entry name" value="Tudor_domain_containing"/>
</dbReference>
<dbReference type="CDD" id="cd22395">
    <property type="entry name" value="KH-I_AKAP1"/>
    <property type="match status" value="1"/>
</dbReference>
<feature type="compositionally biased region" description="Polar residues" evidence="2">
    <location>
        <begin position="152"/>
        <end position="162"/>
    </location>
</feature>
<dbReference type="Bgee" id="WBGene00016977">
    <property type="expression patterns" value="Expressed in larva and 5 other cell types or tissues"/>
</dbReference>
<feature type="region of interest" description="Disordered" evidence="2">
    <location>
        <begin position="145"/>
        <end position="452"/>
    </location>
</feature>
<feature type="compositionally biased region" description="Basic and acidic residues" evidence="2">
    <location>
        <begin position="218"/>
        <end position="239"/>
    </location>
</feature>